<dbReference type="Proteomes" id="UP001341840">
    <property type="component" value="Unassembled WGS sequence"/>
</dbReference>
<comment type="caution">
    <text evidence="2">The sequence shown here is derived from an EMBL/GenBank/DDBJ whole genome shotgun (WGS) entry which is preliminary data.</text>
</comment>
<keyword evidence="3" id="KW-1185">Reference proteome</keyword>
<proteinExistence type="predicted"/>
<feature type="compositionally biased region" description="Polar residues" evidence="1">
    <location>
        <begin position="79"/>
        <end position="100"/>
    </location>
</feature>
<sequence length="160" mass="17578">MSSCDGWLPAPDYYLGINPSMVHSCQMLLTSSKAARNSFTEVRLKKSTEVLRGVGFDPDHPYELPVKSLLALKRRGSSTKKGSNPQVSASSRRASPTPQYSPLDPVTRLGSPSSSPRKMVSTIQDQPVREMGRPIKSWELISPSEGWKCEGDDVENKGVE</sequence>
<evidence type="ECO:0000313" key="2">
    <source>
        <dbReference type="EMBL" id="MED6196760.1"/>
    </source>
</evidence>
<protein>
    <submittedName>
        <fullName evidence="2">Uncharacterized protein</fullName>
    </submittedName>
</protein>
<dbReference type="EMBL" id="JASCZI010211795">
    <property type="protein sequence ID" value="MED6196760.1"/>
    <property type="molecule type" value="Genomic_DNA"/>
</dbReference>
<feature type="region of interest" description="Disordered" evidence="1">
    <location>
        <begin position="73"/>
        <end position="134"/>
    </location>
</feature>
<evidence type="ECO:0000313" key="3">
    <source>
        <dbReference type="Proteomes" id="UP001341840"/>
    </source>
</evidence>
<feature type="compositionally biased region" description="Polar residues" evidence="1">
    <location>
        <begin position="110"/>
        <end position="125"/>
    </location>
</feature>
<name>A0ABU6XIT9_9FABA</name>
<evidence type="ECO:0000256" key="1">
    <source>
        <dbReference type="SAM" id="MobiDB-lite"/>
    </source>
</evidence>
<gene>
    <name evidence="2" type="ORF">PIB30_050416</name>
</gene>
<reference evidence="2 3" key="1">
    <citation type="journal article" date="2023" name="Plants (Basel)">
        <title>Bridging the Gap: Combining Genomics and Transcriptomics Approaches to Understand Stylosanthes scabra, an Orphan Legume from the Brazilian Caatinga.</title>
        <authorList>
            <person name="Ferreira-Neto J.R.C."/>
            <person name="da Silva M.D."/>
            <person name="Binneck E."/>
            <person name="de Melo N.F."/>
            <person name="da Silva R.H."/>
            <person name="de Melo A.L.T.M."/>
            <person name="Pandolfi V."/>
            <person name="Bustamante F.O."/>
            <person name="Brasileiro-Vidal A.C."/>
            <person name="Benko-Iseppon A.M."/>
        </authorList>
    </citation>
    <scope>NUCLEOTIDE SEQUENCE [LARGE SCALE GENOMIC DNA]</scope>
    <source>
        <tissue evidence="2">Leaves</tissue>
    </source>
</reference>
<organism evidence="2 3">
    <name type="scientific">Stylosanthes scabra</name>
    <dbReference type="NCBI Taxonomy" id="79078"/>
    <lineage>
        <taxon>Eukaryota</taxon>
        <taxon>Viridiplantae</taxon>
        <taxon>Streptophyta</taxon>
        <taxon>Embryophyta</taxon>
        <taxon>Tracheophyta</taxon>
        <taxon>Spermatophyta</taxon>
        <taxon>Magnoliopsida</taxon>
        <taxon>eudicotyledons</taxon>
        <taxon>Gunneridae</taxon>
        <taxon>Pentapetalae</taxon>
        <taxon>rosids</taxon>
        <taxon>fabids</taxon>
        <taxon>Fabales</taxon>
        <taxon>Fabaceae</taxon>
        <taxon>Papilionoideae</taxon>
        <taxon>50 kb inversion clade</taxon>
        <taxon>dalbergioids sensu lato</taxon>
        <taxon>Dalbergieae</taxon>
        <taxon>Pterocarpus clade</taxon>
        <taxon>Stylosanthes</taxon>
    </lineage>
</organism>
<accession>A0ABU6XIT9</accession>